<dbReference type="PROSITE" id="PS51736">
    <property type="entry name" value="RECOMBINASES_3"/>
    <property type="match status" value="1"/>
</dbReference>
<dbReference type="InterPro" id="IPR038109">
    <property type="entry name" value="DNA_bind_recomb_sf"/>
</dbReference>
<dbReference type="STRING" id="258515.SAMN05192585_13240"/>
<dbReference type="PANTHER" id="PTHR30461">
    <property type="entry name" value="DNA-INVERTASE FROM LAMBDOID PROPHAGE"/>
    <property type="match status" value="1"/>
</dbReference>
<dbReference type="InterPro" id="IPR011109">
    <property type="entry name" value="DNA_bind_recombinase_dom"/>
</dbReference>
<dbReference type="InterPro" id="IPR025827">
    <property type="entry name" value="Zn_ribbon_recom_dom"/>
</dbReference>
<dbReference type="EMBL" id="FNID01000032">
    <property type="protein sequence ID" value="SDN79682.1"/>
    <property type="molecule type" value="Genomic_DNA"/>
</dbReference>
<proteinExistence type="predicted"/>
<dbReference type="Gene3D" id="3.40.50.1390">
    <property type="entry name" value="Resolvase, N-terminal catalytic domain"/>
    <property type="match status" value="1"/>
</dbReference>
<feature type="domain" description="Resolvase/invertase-type recombinase catalytic" evidence="1">
    <location>
        <begin position="28"/>
        <end position="176"/>
    </location>
</feature>
<dbReference type="GO" id="GO:0000150">
    <property type="term" value="F:DNA strand exchange activity"/>
    <property type="evidence" value="ECO:0007669"/>
    <property type="project" value="InterPro"/>
</dbReference>
<dbReference type="Pfam" id="PF07508">
    <property type="entry name" value="Recombinase"/>
    <property type="match status" value="1"/>
</dbReference>
<dbReference type="Pfam" id="PF00239">
    <property type="entry name" value="Resolvase"/>
    <property type="match status" value="1"/>
</dbReference>
<accession>A0A1H0EBA9</accession>
<evidence type="ECO:0000313" key="3">
    <source>
        <dbReference type="EMBL" id="SDN79682.1"/>
    </source>
</evidence>
<keyword evidence="4" id="KW-1185">Reference proteome</keyword>
<dbReference type="Gene3D" id="3.90.1750.20">
    <property type="entry name" value="Putative Large Serine Recombinase, Chain B, Domain 2"/>
    <property type="match status" value="1"/>
</dbReference>
<dbReference type="PANTHER" id="PTHR30461:SF23">
    <property type="entry name" value="DNA RECOMBINASE-RELATED"/>
    <property type="match status" value="1"/>
</dbReference>
<dbReference type="Pfam" id="PF13408">
    <property type="entry name" value="Zn_ribbon_recom"/>
    <property type="match status" value="1"/>
</dbReference>
<name>A0A1H0EBA9_9FIRM</name>
<dbReference type="PROSITE" id="PS51737">
    <property type="entry name" value="RECOMBINASE_DNA_BIND"/>
    <property type="match status" value="1"/>
</dbReference>
<evidence type="ECO:0000313" key="4">
    <source>
        <dbReference type="Proteomes" id="UP000199182"/>
    </source>
</evidence>
<dbReference type="OrthoDB" id="9769353at2"/>
<evidence type="ECO:0000259" key="1">
    <source>
        <dbReference type="PROSITE" id="PS51736"/>
    </source>
</evidence>
<evidence type="ECO:0000259" key="2">
    <source>
        <dbReference type="PROSITE" id="PS51737"/>
    </source>
</evidence>
<dbReference type="SUPFAM" id="SSF53041">
    <property type="entry name" value="Resolvase-like"/>
    <property type="match status" value="1"/>
</dbReference>
<dbReference type="InterPro" id="IPR036162">
    <property type="entry name" value="Resolvase-like_N_sf"/>
</dbReference>
<dbReference type="RefSeq" id="WP_092642191.1">
    <property type="nucleotide sequence ID" value="NZ_FNID01000032.1"/>
</dbReference>
<gene>
    <name evidence="3" type="ORF">SAMN05192585_13240</name>
</gene>
<sequence>MSNKNVTVIPAKPTGFMQGLPGLLKKRRVAGYARVSTDKDEQQNSYEAQVEYYTDYIKRNPEWEFVEVYTDEGISGTSTKHREGFKRMIADALDGKIDLILTKSVSRFARNTVDSLTTIRQLKDKGTEVYFEKENIFTMDSKGELLLTIMSSLAQEESRSISKNITWGKRKSMADGKVSFAYSSFLGYDMGADGHLYIVEEQAEIVRRIYDEFLAGKTTYDIATRLTADGIPTPMNKVKWQDSTVRHILQNVKYRGDSILQQYFVEDFLTKKIKKNTGELPLYYVSQNHPPIIPPEKFEMVQEEFRRRKEGGPYTCISPFSGRIVCGDCGGFYGRKVWHSGSTYQSFVWHCNNKFTKRKYCSTPSVKEEAIMKCFVDAFNSLIAKKDEIVRNYEECLSAITDDSAYKTRLAKVEDLSAGLTERMHDNLTRESRMMDDCGDDNPLKKERDEITAEYEVLQKEHQELTSKIALCAAKKVQVRGFLQLLKKQKKALVEFDPLVWQAAVHYMVINEDCTVKFIFRDGTELPWVIDPGVKSYKKRKLVESCQQE</sequence>
<dbReference type="GO" id="GO:0003677">
    <property type="term" value="F:DNA binding"/>
    <property type="evidence" value="ECO:0007669"/>
    <property type="project" value="InterPro"/>
</dbReference>
<dbReference type="SMART" id="SM00857">
    <property type="entry name" value="Resolvase"/>
    <property type="match status" value="1"/>
</dbReference>
<protein>
    <submittedName>
        <fullName evidence="3">Site-specific DNA recombinase</fullName>
    </submittedName>
</protein>
<dbReference type="InterPro" id="IPR006119">
    <property type="entry name" value="Resolv_N"/>
</dbReference>
<feature type="domain" description="Recombinase" evidence="2">
    <location>
        <begin position="185"/>
        <end position="311"/>
    </location>
</feature>
<dbReference type="InterPro" id="IPR050639">
    <property type="entry name" value="SSR_resolvase"/>
</dbReference>
<dbReference type="CDD" id="cd00338">
    <property type="entry name" value="Ser_Recombinase"/>
    <property type="match status" value="1"/>
</dbReference>
<reference evidence="3 4" key="1">
    <citation type="submission" date="2016-10" db="EMBL/GenBank/DDBJ databases">
        <authorList>
            <person name="de Groot N.N."/>
        </authorList>
    </citation>
    <scope>NUCLEOTIDE SEQUENCE [LARGE SCALE GENOMIC DNA]</scope>
    <source>
        <strain evidence="3 4">CGMCC 1.5012</strain>
    </source>
</reference>
<organism evidence="3 4">
    <name type="scientific">Acetanaerobacterium elongatum</name>
    <dbReference type="NCBI Taxonomy" id="258515"/>
    <lineage>
        <taxon>Bacteria</taxon>
        <taxon>Bacillati</taxon>
        <taxon>Bacillota</taxon>
        <taxon>Clostridia</taxon>
        <taxon>Eubacteriales</taxon>
        <taxon>Oscillospiraceae</taxon>
        <taxon>Acetanaerobacterium</taxon>
    </lineage>
</organism>
<dbReference type="Proteomes" id="UP000199182">
    <property type="component" value="Unassembled WGS sequence"/>
</dbReference>
<dbReference type="AlphaFoldDB" id="A0A1H0EBA9"/>